<feature type="domain" description="AAA+ ATPase" evidence="11">
    <location>
        <begin position="710"/>
        <end position="851"/>
    </location>
</feature>
<dbReference type="InterPro" id="IPR047533">
    <property type="entry name" value="RecA-like_PEX6_r2"/>
</dbReference>
<keyword evidence="5" id="KW-0378">Hydrolase</keyword>
<evidence type="ECO:0000313" key="13">
    <source>
        <dbReference type="Proteomes" id="UP000703269"/>
    </source>
</evidence>
<dbReference type="InterPro" id="IPR027417">
    <property type="entry name" value="P-loop_NTPase"/>
</dbReference>
<sequence>MQFLFEHGQRDNQEPARIQLQEVVIQALSASAFRRARRDTASFLAWLSPRVLSEGDVHTFPHPAHLEVDESADTSSSASAEAAPLKYLVKLTQPVKRGYLKEGSSLLSVVAPDTTLPGPLTRPSDLTDDEEPLEIDETFLGNAIISPASRGRVSPEASHCSLILAPCSSVNDECAIYASPHDLSRIGALSGDWVLVGTRTERTERTQRLSRLLVNASHQIPSGFVFASPTLTYNVIRGAIKPTLPEVFIRPTPFGPNAPPIPIAKTVTVARVSSPTSTDRGYQNSFLRALHRYFLHQRRLVQQGDIIALPLNTDDARRAWMFSQTEEGMQDAEDMDEAALQDIMDAPNETVYFKVTNVEHDVPSDISLDAFCGSQLGEWGCWVDHSQTRIMQTGVEQSRIPANPSSEHQSYAGTAAFTKLRTLVAAALTQGAADYRLQLSVLLEGARGTGKMSTVRAVAAQLGLHVLEANCYRMIGENDVQTEGTLEARFEKAASCAPCILVLRHVDALSQTSQASEAGKGPIFADVIAESTESLQQAWKLSGYPTIVVATTDYPDETSPKLVSCFKHQIRFSAPDEAERDSVLRCLLSDTSLAPDVSLHELAVQTAALVPSDLADLVSRSERVYLSRAAPVSSFDALALYAAGTSLNAHDLEAALTKARTSYSESIGAPKIPNVTWDDVGGLAHVKADILDTIQLPLEHPELFAGGMKKRSGMLLYGPPGTGKTLLAKAVATSCALNFFSVKGPELLNMYIGESEANVRRVFQRARDAKPCVIFFDELDSVAPKRGNHGDSGGVMDRIVSQLLAELDGIAGGDAGADVFVIGATNRPDLLDPALLRPGRFDRMLYLGVSQTHEAQLNILQALTRKFRLHPDLRLEDVAEACPFHYTGADFYALCSDALLKAMSRKAEELDIKIDQLNRDGAVDPKHPRPLTPQYYLAEMATNEDIEVLVTQADFDEALRTLVPSVSQAEMEHYRRVQQQFSKETINSE</sequence>
<dbReference type="InterPro" id="IPR003959">
    <property type="entry name" value="ATPase_AAA_core"/>
</dbReference>
<dbReference type="InterPro" id="IPR003960">
    <property type="entry name" value="ATPase_AAA_CS"/>
</dbReference>
<dbReference type="PANTHER" id="PTHR23077">
    <property type="entry name" value="AAA-FAMILY ATPASE"/>
    <property type="match status" value="1"/>
</dbReference>
<dbReference type="GO" id="GO:0016887">
    <property type="term" value="F:ATP hydrolysis activity"/>
    <property type="evidence" value="ECO:0007669"/>
    <property type="project" value="InterPro"/>
</dbReference>
<keyword evidence="13" id="KW-1185">Reference proteome</keyword>
<keyword evidence="6" id="KW-0067">ATP-binding</keyword>
<evidence type="ECO:0000313" key="12">
    <source>
        <dbReference type="EMBL" id="GJE97911.1"/>
    </source>
</evidence>
<evidence type="ECO:0000259" key="11">
    <source>
        <dbReference type="SMART" id="SM00382"/>
    </source>
</evidence>
<evidence type="ECO:0000256" key="9">
    <source>
        <dbReference type="ARBA" id="ARBA00034920"/>
    </source>
</evidence>
<dbReference type="CDD" id="cd19527">
    <property type="entry name" value="RecA-like_PEX6_r2"/>
    <property type="match status" value="1"/>
</dbReference>
<reference evidence="12 13" key="1">
    <citation type="submission" date="2021-08" db="EMBL/GenBank/DDBJ databases">
        <title>Draft Genome Sequence of Phanerochaete sordida strain YK-624.</title>
        <authorList>
            <person name="Mori T."/>
            <person name="Dohra H."/>
            <person name="Suzuki T."/>
            <person name="Kawagishi H."/>
            <person name="Hirai H."/>
        </authorList>
    </citation>
    <scope>NUCLEOTIDE SEQUENCE [LARGE SCALE GENOMIC DNA]</scope>
    <source>
        <strain evidence="12 13">YK-624</strain>
    </source>
</reference>
<comment type="caution">
    <text evidence="12">The sequence shown here is derived from an EMBL/GenBank/DDBJ whole genome shotgun (WGS) entry which is preliminary data.</text>
</comment>
<dbReference type="GO" id="GO:0005524">
    <property type="term" value="F:ATP binding"/>
    <property type="evidence" value="ECO:0007669"/>
    <property type="project" value="UniProtKB-KW"/>
</dbReference>
<dbReference type="AlphaFoldDB" id="A0A9P3GMV4"/>
<organism evidence="12 13">
    <name type="scientific">Phanerochaete sordida</name>
    <dbReference type="NCBI Taxonomy" id="48140"/>
    <lineage>
        <taxon>Eukaryota</taxon>
        <taxon>Fungi</taxon>
        <taxon>Dikarya</taxon>
        <taxon>Basidiomycota</taxon>
        <taxon>Agaricomycotina</taxon>
        <taxon>Agaricomycetes</taxon>
        <taxon>Polyporales</taxon>
        <taxon>Phanerochaetaceae</taxon>
        <taxon>Phanerochaete</taxon>
    </lineage>
</organism>
<comment type="similarity">
    <text evidence="2">Belongs to the AAA ATPase family.</text>
</comment>
<dbReference type="OrthoDB" id="5553750at2759"/>
<dbReference type="PROSITE" id="PS00674">
    <property type="entry name" value="AAA"/>
    <property type="match status" value="1"/>
</dbReference>
<accession>A0A9P3GMV4</accession>
<dbReference type="Gene3D" id="1.10.8.60">
    <property type="match status" value="2"/>
</dbReference>
<dbReference type="FunFam" id="1.10.8.60:FF:000039">
    <property type="entry name" value="peroxisome biogenesis factor 6"/>
    <property type="match status" value="1"/>
</dbReference>
<proteinExistence type="inferred from homology"/>
<name>A0A9P3GMV4_9APHY</name>
<keyword evidence="3" id="KW-0962">Peroxisome biogenesis</keyword>
<evidence type="ECO:0000256" key="2">
    <source>
        <dbReference type="ARBA" id="ARBA00006914"/>
    </source>
</evidence>
<evidence type="ECO:0000256" key="5">
    <source>
        <dbReference type="ARBA" id="ARBA00022801"/>
    </source>
</evidence>
<evidence type="ECO:0000256" key="8">
    <source>
        <dbReference type="ARBA" id="ARBA00034811"/>
    </source>
</evidence>
<evidence type="ECO:0000256" key="4">
    <source>
        <dbReference type="ARBA" id="ARBA00022741"/>
    </source>
</evidence>
<comment type="subcellular location">
    <subcellularLocation>
        <location evidence="1">Membrane</location>
    </subcellularLocation>
</comment>
<protein>
    <recommendedName>
        <fullName evidence="8">Peroxisomal ATPase PEX6</fullName>
    </recommendedName>
    <alternativeName>
        <fullName evidence="9">Peroxin-6</fullName>
    </alternativeName>
</protein>
<dbReference type="InterPro" id="IPR003593">
    <property type="entry name" value="AAA+_ATPase"/>
</dbReference>
<dbReference type="EMBL" id="BPQB01000079">
    <property type="protein sequence ID" value="GJE97911.1"/>
    <property type="molecule type" value="Genomic_DNA"/>
</dbReference>
<evidence type="ECO:0000256" key="3">
    <source>
        <dbReference type="ARBA" id="ARBA00022593"/>
    </source>
</evidence>
<dbReference type="PANTHER" id="PTHR23077:SF9">
    <property type="entry name" value="PEROXISOMAL ATPASE PEX6"/>
    <property type="match status" value="1"/>
</dbReference>
<dbReference type="GO" id="GO:0005829">
    <property type="term" value="C:cytosol"/>
    <property type="evidence" value="ECO:0007669"/>
    <property type="project" value="TreeGrafter"/>
</dbReference>
<dbReference type="Proteomes" id="UP000703269">
    <property type="component" value="Unassembled WGS sequence"/>
</dbReference>
<dbReference type="Pfam" id="PF23315">
    <property type="entry name" value="PEX6_4th"/>
    <property type="match status" value="1"/>
</dbReference>
<dbReference type="FunFam" id="3.40.50.300:FF:000109">
    <property type="entry name" value="Peroxisomal biogenesis factor 6"/>
    <property type="match status" value="1"/>
</dbReference>
<dbReference type="Gene3D" id="3.40.50.300">
    <property type="entry name" value="P-loop containing nucleotide triphosphate hydrolases"/>
    <property type="match status" value="2"/>
</dbReference>
<dbReference type="InterPro" id="IPR050168">
    <property type="entry name" value="AAA_ATPase_domain"/>
</dbReference>
<dbReference type="Pfam" id="PF00004">
    <property type="entry name" value="AAA"/>
    <property type="match status" value="2"/>
</dbReference>
<evidence type="ECO:0000256" key="1">
    <source>
        <dbReference type="ARBA" id="ARBA00004370"/>
    </source>
</evidence>
<gene>
    <name evidence="12" type="ORF">PsYK624_141330</name>
</gene>
<evidence type="ECO:0000256" key="7">
    <source>
        <dbReference type="ARBA" id="ARBA00023136"/>
    </source>
</evidence>
<dbReference type="GO" id="GO:0016558">
    <property type="term" value="P:protein import into peroxisome matrix"/>
    <property type="evidence" value="ECO:0007669"/>
    <property type="project" value="TreeGrafter"/>
</dbReference>
<feature type="domain" description="AAA+ ATPase" evidence="11">
    <location>
        <begin position="437"/>
        <end position="576"/>
    </location>
</feature>
<keyword evidence="7" id="KW-0472">Membrane</keyword>
<comment type="catalytic activity">
    <reaction evidence="10">
        <text>ATP + H2O = ADP + phosphate + H(+)</text>
        <dbReference type="Rhea" id="RHEA:13065"/>
        <dbReference type="ChEBI" id="CHEBI:15377"/>
        <dbReference type="ChEBI" id="CHEBI:15378"/>
        <dbReference type="ChEBI" id="CHEBI:30616"/>
        <dbReference type="ChEBI" id="CHEBI:43474"/>
        <dbReference type="ChEBI" id="CHEBI:456216"/>
    </reaction>
    <physiologicalReaction direction="left-to-right" evidence="10">
        <dbReference type="Rhea" id="RHEA:13066"/>
    </physiologicalReaction>
</comment>
<dbReference type="SMART" id="SM00382">
    <property type="entry name" value="AAA"/>
    <property type="match status" value="2"/>
</dbReference>
<dbReference type="InterPro" id="IPR056995">
    <property type="entry name" value="PEX6_4th_dom"/>
</dbReference>
<evidence type="ECO:0000256" key="10">
    <source>
        <dbReference type="ARBA" id="ARBA00048778"/>
    </source>
</evidence>
<evidence type="ECO:0000256" key="6">
    <source>
        <dbReference type="ARBA" id="ARBA00022840"/>
    </source>
</evidence>
<keyword evidence="4" id="KW-0547">Nucleotide-binding</keyword>
<dbReference type="GO" id="GO:0005778">
    <property type="term" value="C:peroxisomal membrane"/>
    <property type="evidence" value="ECO:0007669"/>
    <property type="project" value="TreeGrafter"/>
</dbReference>
<dbReference type="SUPFAM" id="SSF52540">
    <property type="entry name" value="P-loop containing nucleoside triphosphate hydrolases"/>
    <property type="match status" value="2"/>
</dbReference>